<dbReference type="EMBL" id="JAGEOJ010000029">
    <property type="protein sequence ID" value="MBO2454817.1"/>
    <property type="molecule type" value="Genomic_DNA"/>
</dbReference>
<dbReference type="Proteomes" id="UP000669179">
    <property type="component" value="Unassembled WGS sequence"/>
</dbReference>
<dbReference type="InterPro" id="IPR046492">
    <property type="entry name" value="DUF6585"/>
</dbReference>
<keyword evidence="2" id="KW-0472">Membrane</keyword>
<evidence type="ECO:0000313" key="3">
    <source>
        <dbReference type="EMBL" id="MBO2454817.1"/>
    </source>
</evidence>
<organism evidence="3 4">
    <name type="scientific">Actinomadura barringtoniae</name>
    <dbReference type="NCBI Taxonomy" id="1427535"/>
    <lineage>
        <taxon>Bacteria</taxon>
        <taxon>Bacillati</taxon>
        <taxon>Actinomycetota</taxon>
        <taxon>Actinomycetes</taxon>
        <taxon>Streptosporangiales</taxon>
        <taxon>Thermomonosporaceae</taxon>
        <taxon>Actinomadura</taxon>
    </lineage>
</organism>
<evidence type="ECO:0000256" key="1">
    <source>
        <dbReference type="SAM" id="MobiDB-lite"/>
    </source>
</evidence>
<keyword evidence="2" id="KW-1133">Transmembrane helix</keyword>
<dbReference type="AlphaFoldDB" id="A0A939PM05"/>
<gene>
    <name evidence="3" type="ORF">J4573_47560</name>
</gene>
<feature type="compositionally biased region" description="Basic and acidic residues" evidence="1">
    <location>
        <begin position="11"/>
        <end position="40"/>
    </location>
</feature>
<name>A0A939PM05_9ACTN</name>
<evidence type="ECO:0000313" key="4">
    <source>
        <dbReference type="Proteomes" id="UP000669179"/>
    </source>
</evidence>
<evidence type="ECO:0000256" key="2">
    <source>
        <dbReference type="SAM" id="Phobius"/>
    </source>
</evidence>
<protein>
    <submittedName>
        <fullName evidence="3">Uncharacterized protein</fullName>
    </submittedName>
</protein>
<dbReference type="RefSeq" id="WP_208263043.1">
    <property type="nucleotide sequence ID" value="NZ_JAGEOJ010000029.1"/>
</dbReference>
<accession>A0A939PM05</accession>
<reference evidence="3" key="1">
    <citation type="submission" date="2021-03" db="EMBL/GenBank/DDBJ databases">
        <authorList>
            <person name="Kanchanasin P."/>
            <person name="Saeng-In P."/>
            <person name="Phongsopitanun W."/>
            <person name="Yuki M."/>
            <person name="Kudo T."/>
            <person name="Ohkuma M."/>
            <person name="Tanasupawat S."/>
        </authorList>
    </citation>
    <scope>NUCLEOTIDE SEQUENCE</scope>
    <source>
        <strain evidence="3">GKU 128</strain>
    </source>
</reference>
<keyword evidence="2" id="KW-0812">Transmembrane</keyword>
<feature type="transmembrane region" description="Helical" evidence="2">
    <location>
        <begin position="62"/>
        <end position="83"/>
    </location>
</feature>
<comment type="caution">
    <text evidence="3">The sequence shown here is derived from an EMBL/GenBank/DDBJ whole genome shotgun (WGS) entry which is preliminary data.</text>
</comment>
<sequence length="295" mass="31827">MSPRRVRERARRAADDRARRADDRARRTADDRTDRTADERAAQRRLGAPIRAFDARIGRRRALAWLIALGVAGLFLIPAAAVYLASGDLWLGVPATALAVAYLGGVTWILWRGSRSGGGLPGGRQAVRLYESGLVVTVRGETAAYHWDDLASVTVGGVQKASHRPTRWRFTIATTSGETIELDDDLPDVRELGEKIVAEVTARVVPHALDRIRAGETVRIGPFAAGPDGIEKDGERVPWPALGDVGIGNGVVYVRTHDGLRAMAAVAGGTPNAVAFVEVCRQVRALRSGEDPVHR</sequence>
<feature type="compositionally biased region" description="Basic residues" evidence="1">
    <location>
        <begin position="1"/>
        <end position="10"/>
    </location>
</feature>
<feature type="transmembrane region" description="Helical" evidence="2">
    <location>
        <begin position="89"/>
        <end position="111"/>
    </location>
</feature>
<dbReference type="Pfam" id="PF20226">
    <property type="entry name" value="DUF6585"/>
    <property type="match status" value="1"/>
</dbReference>
<keyword evidence="4" id="KW-1185">Reference proteome</keyword>
<proteinExistence type="predicted"/>
<feature type="region of interest" description="Disordered" evidence="1">
    <location>
        <begin position="1"/>
        <end position="40"/>
    </location>
</feature>